<keyword evidence="2" id="KW-0378">Hydrolase</keyword>
<dbReference type="InterPro" id="IPR036653">
    <property type="entry name" value="CinA-like_C"/>
</dbReference>
<name>A0AA48M2F6_9ZZZZ</name>
<dbReference type="NCBIfam" id="TIGR00199">
    <property type="entry name" value="PncC_domain"/>
    <property type="match status" value="1"/>
</dbReference>
<dbReference type="AlphaFoldDB" id="A0AA48M2F6"/>
<dbReference type="EC" id="3.5.1.42" evidence="2"/>
<dbReference type="SUPFAM" id="SSF142433">
    <property type="entry name" value="CinA-like"/>
    <property type="match status" value="1"/>
</dbReference>
<evidence type="ECO:0000313" key="2">
    <source>
        <dbReference type="EMBL" id="CAJ0864120.1"/>
    </source>
</evidence>
<protein>
    <submittedName>
        <fullName evidence="2">Nicotinamide-nucleotide amidase</fullName>
        <ecNumber evidence="2">3.5.1.42</ecNumber>
    </submittedName>
</protein>
<feature type="domain" description="CinA C-terminal" evidence="1">
    <location>
        <begin position="16"/>
        <end position="159"/>
    </location>
</feature>
<proteinExistence type="predicted"/>
<dbReference type="Gene3D" id="3.90.950.20">
    <property type="entry name" value="CinA-like"/>
    <property type="match status" value="1"/>
</dbReference>
<sequence length="169" mass="17113">MQEDTKSVKAITTIVNAKNSRLRIASAESCTGGLVSAALTDVPGSSEVFDRGFVTYSNEAKVDLLDVPAPLIAAHGAVSAEVARAMAVGALAHSLADIAVSITGVAGPGGGSAEKPVGLVHFACARRGGGVVHIERRFGPLTRAEIRAAAVEQALDLLIGAVEATSRGD</sequence>
<accession>A0AA48M2F6</accession>
<dbReference type="Pfam" id="PF02464">
    <property type="entry name" value="CinA"/>
    <property type="match status" value="1"/>
</dbReference>
<dbReference type="GO" id="GO:0019159">
    <property type="term" value="F:nicotinamide-nucleotide amidase activity"/>
    <property type="evidence" value="ECO:0007669"/>
    <property type="project" value="UniProtKB-EC"/>
</dbReference>
<organism evidence="2">
    <name type="scientific">freshwater sediment metagenome</name>
    <dbReference type="NCBI Taxonomy" id="556182"/>
    <lineage>
        <taxon>unclassified sequences</taxon>
        <taxon>metagenomes</taxon>
        <taxon>ecological metagenomes</taxon>
    </lineage>
</organism>
<dbReference type="InterPro" id="IPR008136">
    <property type="entry name" value="CinA_C"/>
</dbReference>
<reference evidence="2" key="1">
    <citation type="submission" date="2023-07" db="EMBL/GenBank/DDBJ databases">
        <authorList>
            <person name="Pelsma A.J. K."/>
        </authorList>
    </citation>
    <scope>NUCLEOTIDE SEQUENCE</scope>
</reference>
<dbReference type="EMBL" id="OY288114">
    <property type="protein sequence ID" value="CAJ0864120.1"/>
    <property type="molecule type" value="Genomic_DNA"/>
</dbReference>
<gene>
    <name evidence="2" type="primary">pncC</name>
    <name evidence="2" type="ORF">AMST5_01643</name>
</gene>
<evidence type="ECO:0000259" key="1">
    <source>
        <dbReference type="Pfam" id="PF02464"/>
    </source>
</evidence>